<protein>
    <submittedName>
        <fullName evidence="2">Uncharacterized protein</fullName>
    </submittedName>
</protein>
<keyword evidence="1" id="KW-0472">Membrane</keyword>
<keyword evidence="3" id="KW-1185">Reference proteome</keyword>
<dbReference type="Proteomes" id="UP000184474">
    <property type="component" value="Unassembled WGS sequence"/>
</dbReference>
<feature type="transmembrane region" description="Helical" evidence="1">
    <location>
        <begin position="119"/>
        <end position="136"/>
    </location>
</feature>
<feature type="transmembrane region" description="Helical" evidence="1">
    <location>
        <begin position="28"/>
        <end position="47"/>
    </location>
</feature>
<feature type="transmembrane region" description="Helical" evidence="1">
    <location>
        <begin position="59"/>
        <end position="80"/>
    </location>
</feature>
<evidence type="ECO:0000256" key="1">
    <source>
        <dbReference type="SAM" id="Phobius"/>
    </source>
</evidence>
<reference evidence="3" key="1">
    <citation type="submission" date="2016-11" db="EMBL/GenBank/DDBJ databases">
        <authorList>
            <person name="Varghese N."/>
            <person name="Submissions S."/>
        </authorList>
    </citation>
    <scope>NUCLEOTIDE SEQUENCE [LARGE SCALE GENOMIC DNA]</scope>
    <source>
        <strain evidence="3">DSM 26134</strain>
    </source>
</reference>
<keyword evidence="1" id="KW-0812">Transmembrane</keyword>
<proteinExistence type="predicted"/>
<feature type="transmembrane region" description="Helical" evidence="1">
    <location>
        <begin position="7"/>
        <end position="22"/>
    </location>
</feature>
<evidence type="ECO:0000313" key="2">
    <source>
        <dbReference type="EMBL" id="SHK92783.1"/>
    </source>
</evidence>
<evidence type="ECO:0000313" key="3">
    <source>
        <dbReference type="Proteomes" id="UP000184474"/>
    </source>
</evidence>
<dbReference type="RefSeq" id="WP_073125471.1">
    <property type="nucleotide sequence ID" value="NZ_FRAA01000012.1"/>
</dbReference>
<accession>A0A1M6WG65</accession>
<sequence length="255" mass="28472">MKINFKNGILVTAIFGIVLQFIPELKSIGLLMLFIVLPILLIYITLNSRKEILQSGKKLASAFLISISVTTVSIVIYTLMKILRLPGNSEMMIITAALSVLSIVVGTIYIWLNPNIIGAELALIFLPVIMIVWDIIPLNTPPQLKEHYTELMTAHYWNQATAFKNVVSDCEATKAIENLEDQLITSSGGFDENGRLVGFYNTKLTDIYRQQASELVATLAPSYSNEQMIEKSTYVGELIICLTQLRNEVIIKNCL</sequence>
<keyword evidence="1" id="KW-1133">Transmembrane helix</keyword>
<name>A0A1M6WG65_REIAG</name>
<organism evidence="2 3">
    <name type="scientific">Reichenbachiella agariperforans</name>
    <dbReference type="NCBI Taxonomy" id="156994"/>
    <lineage>
        <taxon>Bacteria</taxon>
        <taxon>Pseudomonadati</taxon>
        <taxon>Bacteroidota</taxon>
        <taxon>Cytophagia</taxon>
        <taxon>Cytophagales</taxon>
        <taxon>Reichenbachiellaceae</taxon>
        <taxon>Reichenbachiella</taxon>
    </lineage>
</organism>
<gene>
    <name evidence="2" type="ORF">SAMN04488028_11220</name>
</gene>
<dbReference type="EMBL" id="FRAA01000012">
    <property type="protein sequence ID" value="SHK92783.1"/>
    <property type="molecule type" value="Genomic_DNA"/>
</dbReference>
<dbReference type="AlphaFoldDB" id="A0A1M6WG65"/>
<feature type="transmembrane region" description="Helical" evidence="1">
    <location>
        <begin position="92"/>
        <end position="112"/>
    </location>
</feature>